<reference evidence="1 2" key="1">
    <citation type="submission" date="2018-06" db="EMBL/GenBank/DDBJ databases">
        <title>Genomic Encyclopedia of Archaeal and Bacterial Type Strains, Phase II (KMG-II): from individual species to whole genera.</title>
        <authorList>
            <person name="Goeker M."/>
        </authorList>
    </citation>
    <scope>NUCLEOTIDE SEQUENCE [LARGE SCALE GENOMIC DNA]</scope>
    <source>
        <strain evidence="1 2">DSM 21851</strain>
    </source>
</reference>
<dbReference type="EMBL" id="QLMC01000001">
    <property type="protein sequence ID" value="RAK03156.1"/>
    <property type="molecule type" value="Genomic_DNA"/>
</dbReference>
<evidence type="ECO:0008006" key="3">
    <source>
        <dbReference type="Google" id="ProtNLM"/>
    </source>
</evidence>
<proteinExistence type="predicted"/>
<evidence type="ECO:0000313" key="2">
    <source>
        <dbReference type="Proteomes" id="UP000248790"/>
    </source>
</evidence>
<keyword evidence="2" id="KW-1185">Reference proteome</keyword>
<accession>A0A327XG59</accession>
<gene>
    <name evidence="1" type="ORF">LX87_01278</name>
</gene>
<dbReference type="Pfam" id="PF19630">
    <property type="entry name" value="DUF6134"/>
    <property type="match status" value="1"/>
</dbReference>
<sequence>MTIQNHRNKPNPNVLQFVLIFGLLMLTCTRSFCQTITQKYDIEIAGITIGHMTVAQVTSPASVVYDQTCNVEFWFFGKIRIAYKTLSRFDPNTSQLLRSDIDAHSNRGDYLSDVIWQKDHYDINVKQYKYERKAVETQPIDFTAMQLYFEEPVGRSRVFAEYFGDYATIEPTRKGSYRIRIDDREDEYFYENGKLIKIIKKNPIKNFVIRLSNS</sequence>
<dbReference type="Proteomes" id="UP000248790">
    <property type="component" value="Unassembled WGS sequence"/>
</dbReference>
<dbReference type="AlphaFoldDB" id="A0A327XG59"/>
<evidence type="ECO:0000313" key="1">
    <source>
        <dbReference type="EMBL" id="RAK03156.1"/>
    </source>
</evidence>
<organism evidence="1 2">
    <name type="scientific">Larkinella arboricola</name>
    <dbReference type="NCBI Taxonomy" id="643671"/>
    <lineage>
        <taxon>Bacteria</taxon>
        <taxon>Pseudomonadati</taxon>
        <taxon>Bacteroidota</taxon>
        <taxon>Cytophagia</taxon>
        <taxon>Cytophagales</taxon>
        <taxon>Spirosomataceae</taxon>
        <taxon>Larkinella</taxon>
    </lineage>
</organism>
<dbReference type="InterPro" id="IPR045767">
    <property type="entry name" value="DUF6134"/>
</dbReference>
<comment type="caution">
    <text evidence="1">The sequence shown here is derived from an EMBL/GenBank/DDBJ whole genome shotgun (WGS) entry which is preliminary data.</text>
</comment>
<protein>
    <recommendedName>
        <fullName evidence="3">DUF3108 domain-containing protein</fullName>
    </recommendedName>
</protein>
<name>A0A327XG59_LARAB</name>